<evidence type="ECO:0000259" key="1">
    <source>
        <dbReference type="Pfam" id="PF09851"/>
    </source>
</evidence>
<accession>A0A1T4R273</accession>
<evidence type="ECO:0000313" key="3">
    <source>
        <dbReference type="EMBL" id="SKA09986.1"/>
    </source>
</evidence>
<keyword evidence="4" id="KW-1185">Reference proteome</keyword>
<dbReference type="Pfam" id="PF14470">
    <property type="entry name" value="bPH_3"/>
    <property type="match status" value="1"/>
</dbReference>
<evidence type="ECO:0000313" key="4">
    <source>
        <dbReference type="Proteomes" id="UP000191153"/>
    </source>
</evidence>
<evidence type="ECO:0000259" key="2">
    <source>
        <dbReference type="Pfam" id="PF14470"/>
    </source>
</evidence>
<dbReference type="AlphaFoldDB" id="A0A1T4R273"/>
<dbReference type="InterPro" id="IPR039519">
    <property type="entry name" value="YokE-like_PH"/>
</dbReference>
<dbReference type="OrthoDB" id="2307739at2"/>
<feature type="domain" description="SHOCT" evidence="1">
    <location>
        <begin position="148"/>
        <end position="175"/>
    </location>
</feature>
<organism evidence="3 4">
    <name type="scientific">Cetobacterium ceti</name>
    <dbReference type="NCBI Taxonomy" id="180163"/>
    <lineage>
        <taxon>Bacteria</taxon>
        <taxon>Fusobacteriati</taxon>
        <taxon>Fusobacteriota</taxon>
        <taxon>Fusobacteriia</taxon>
        <taxon>Fusobacteriales</taxon>
        <taxon>Fusobacteriaceae</taxon>
        <taxon>Cetobacterium</taxon>
    </lineage>
</organism>
<dbReference type="Proteomes" id="UP000191153">
    <property type="component" value="Unassembled WGS sequence"/>
</dbReference>
<sequence>MTYDEILKRIKELGQVDTFGTKKEIKELPNILFPDETIEYLMSGFLNGNTWLITCTNKRVLFLDKGLLFGCKQLETPLEKINSIQSNKGLILGSITIWDGAGPMKIDKVQKYSLQPFVTAVNNAKEALKKSSTTHVVHHEEKKEDFIAQLEKLAELRERGIVTQEEFEAKKKQILNL</sequence>
<dbReference type="Pfam" id="PF09851">
    <property type="entry name" value="SHOCT"/>
    <property type="match status" value="1"/>
</dbReference>
<dbReference type="EMBL" id="FUWX01000040">
    <property type="protein sequence ID" value="SKA09986.1"/>
    <property type="molecule type" value="Genomic_DNA"/>
</dbReference>
<protein>
    <submittedName>
        <fullName evidence="3">Short C-terminal domain-containing protein</fullName>
    </submittedName>
</protein>
<dbReference type="InterPro" id="IPR018649">
    <property type="entry name" value="SHOCT"/>
</dbReference>
<gene>
    <name evidence="3" type="ORF">SAMN02745174_02551</name>
</gene>
<feature type="domain" description="YokE-like PH" evidence="2">
    <location>
        <begin position="34"/>
        <end position="122"/>
    </location>
</feature>
<dbReference type="RefSeq" id="WP_078694958.1">
    <property type="nucleotide sequence ID" value="NZ_FUWX01000040.1"/>
</dbReference>
<proteinExistence type="predicted"/>
<dbReference type="STRING" id="180163.SAMN02745174_02551"/>
<name>A0A1T4R273_9FUSO</name>
<reference evidence="3 4" key="1">
    <citation type="submission" date="2017-02" db="EMBL/GenBank/DDBJ databases">
        <authorList>
            <person name="Peterson S.W."/>
        </authorList>
    </citation>
    <scope>NUCLEOTIDE SEQUENCE [LARGE SCALE GENOMIC DNA]</scope>
    <source>
        <strain evidence="3 4">ATCC 700028</strain>
    </source>
</reference>